<dbReference type="SMART" id="SM01012">
    <property type="entry name" value="ANTAR"/>
    <property type="match status" value="1"/>
</dbReference>
<organism evidence="4 5">
    <name type="scientific">Streptomyces syringium</name>
    <dbReference type="NCBI Taxonomy" id="76729"/>
    <lineage>
        <taxon>Bacteria</taxon>
        <taxon>Bacillati</taxon>
        <taxon>Actinomycetota</taxon>
        <taxon>Actinomycetes</taxon>
        <taxon>Kitasatosporales</taxon>
        <taxon>Streptomycetaceae</taxon>
        <taxon>Streptomyces</taxon>
    </lineage>
</organism>
<accession>A0ABS4YCX9</accession>
<comment type="caution">
    <text evidence="4">The sequence shown here is derived from an EMBL/GenBank/DDBJ whole genome shotgun (WGS) entry which is preliminary data.</text>
</comment>
<dbReference type="InterPro" id="IPR005561">
    <property type="entry name" value="ANTAR"/>
</dbReference>
<keyword evidence="5" id="KW-1185">Reference proteome</keyword>
<dbReference type="Gene3D" id="1.10.10.10">
    <property type="entry name" value="Winged helix-like DNA-binding domain superfamily/Winged helix DNA-binding domain"/>
    <property type="match status" value="1"/>
</dbReference>
<dbReference type="Gene3D" id="3.30.450.40">
    <property type="match status" value="1"/>
</dbReference>
<dbReference type="GeneID" id="91572971"/>
<dbReference type="InterPro" id="IPR003018">
    <property type="entry name" value="GAF"/>
</dbReference>
<sequence>MDEASERRSAWGRIVGAAHEAGTAVTVATVCTVCAEELEADAVGITLITDGELRVVACATDERAARLEDCQLIAGEGPCTEAFLQDTWVEEPALHCPPSRWPAFTQCAADVGIGAVAALPLSIGDLRIGVLDLYRTRSSPLTGDQRNRAFAYARILAVLVLDEHPHLLTMGTHASQPGPQGYPPTVHQAAGMLAARTGLTTDDALARLRAHAYSNGLPLLETADHVISGRSLDPEEDATP</sequence>
<name>A0ABS4YCX9_9ACTN</name>
<protein>
    <recommendedName>
        <fullName evidence="3">ANTAR domain-containing protein</fullName>
    </recommendedName>
</protein>
<evidence type="ECO:0000256" key="2">
    <source>
        <dbReference type="ARBA" id="ARBA00023163"/>
    </source>
</evidence>
<dbReference type="InterPro" id="IPR029016">
    <property type="entry name" value="GAF-like_dom_sf"/>
</dbReference>
<evidence type="ECO:0000259" key="3">
    <source>
        <dbReference type="SMART" id="SM01012"/>
    </source>
</evidence>
<evidence type="ECO:0000256" key="1">
    <source>
        <dbReference type="ARBA" id="ARBA00023015"/>
    </source>
</evidence>
<dbReference type="SUPFAM" id="SSF55781">
    <property type="entry name" value="GAF domain-like"/>
    <property type="match status" value="1"/>
</dbReference>
<dbReference type="Proteomes" id="UP001519291">
    <property type="component" value="Unassembled WGS sequence"/>
</dbReference>
<reference evidence="4 5" key="1">
    <citation type="submission" date="2021-03" db="EMBL/GenBank/DDBJ databases">
        <title>Sequencing the genomes of 1000 actinobacteria strains.</title>
        <authorList>
            <person name="Klenk H.-P."/>
        </authorList>
    </citation>
    <scope>NUCLEOTIDE SEQUENCE [LARGE SCALE GENOMIC DNA]</scope>
    <source>
        <strain evidence="4 5">DSM 41480</strain>
    </source>
</reference>
<gene>
    <name evidence="4" type="ORF">JO379_006128</name>
</gene>
<feature type="domain" description="ANTAR" evidence="3">
    <location>
        <begin position="185"/>
        <end position="227"/>
    </location>
</feature>
<dbReference type="RefSeq" id="WP_130880918.1">
    <property type="nucleotide sequence ID" value="NZ_JAGIOH010000001.1"/>
</dbReference>
<evidence type="ECO:0000313" key="5">
    <source>
        <dbReference type="Proteomes" id="UP001519291"/>
    </source>
</evidence>
<proteinExistence type="predicted"/>
<dbReference type="Pfam" id="PF03861">
    <property type="entry name" value="ANTAR"/>
    <property type="match status" value="1"/>
</dbReference>
<dbReference type="Pfam" id="PF13185">
    <property type="entry name" value="GAF_2"/>
    <property type="match status" value="1"/>
</dbReference>
<evidence type="ECO:0000313" key="4">
    <source>
        <dbReference type="EMBL" id="MBP2406659.1"/>
    </source>
</evidence>
<keyword evidence="1" id="KW-0805">Transcription regulation</keyword>
<dbReference type="InterPro" id="IPR036388">
    <property type="entry name" value="WH-like_DNA-bd_sf"/>
</dbReference>
<keyword evidence="2" id="KW-0804">Transcription</keyword>
<dbReference type="EMBL" id="JAGIOH010000001">
    <property type="protein sequence ID" value="MBP2406659.1"/>
    <property type="molecule type" value="Genomic_DNA"/>
</dbReference>